<reference evidence="6 7" key="1">
    <citation type="submission" date="2019-09" db="EMBL/GenBank/DDBJ databases">
        <title>Genome Sequences of Streptomyces kaniharaensis ATCC 21070.</title>
        <authorList>
            <person name="Zhu W."/>
            <person name="De Crecy-Lagard V."/>
            <person name="Richards N.G."/>
        </authorList>
    </citation>
    <scope>NUCLEOTIDE SEQUENCE [LARGE SCALE GENOMIC DNA]</scope>
    <source>
        <strain evidence="6 7">SF-557</strain>
    </source>
</reference>
<proteinExistence type="inferred from homology"/>
<evidence type="ECO:0000259" key="5">
    <source>
        <dbReference type="Pfam" id="PF00884"/>
    </source>
</evidence>
<dbReference type="GO" id="GO:0046872">
    <property type="term" value="F:metal ion binding"/>
    <property type="evidence" value="ECO:0007669"/>
    <property type="project" value="UniProtKB-KW"/>
</dbReference>
<accession>A0A6N7KYT1</accession>
<dbReference type="InterPro" id="IPR050738">
    <property type="entry name" value="Sulfatase"/>
</dbReference>
<dbReference type="EMBL" id="WBOF01000001">
    <property type="protein sequence ID" value="MQS15527.1"/>
    <property type="molecule type" value="Genomic_DNA"/>
</dbReference>
<protein>
    <submittedName>
        <fullName evidence="6">Arylsulfatase</fullName>
    </submittedName>
</protein>
<evidence type="ECO:0000256" key="2">
    <source>
        <dbReference type="ARBA" id="ARBA00022723"/>
    </source>
</evidence>
<dbReference type="OrthoDB" id="9777306at2"/>
<evidence type="ECO:0000256" key="1">
    <source>
        <dbReference type="ARBA" id="ARBA00008779"/>
    </source>
</evidence>
<dbReference type="PROSITE" id="PS00149">
    <property type="entry name" value="SULFATASE_2"/>
    <property type="match status" value="1"/>
</dbReference>
<evidence type="ECO:0000256" key="3">
    <source>
        <dbReference type="ARBA" id="ARBA00022801"/>
    </source>
</evidence>
<dbReference type="Gene3D" id="3.30.1120.10">
    <property type="match status" value="1"/>
</dbReference>
<dbReference type="CDD" id="cd16025">
    <property type="entry name" value="PAS_like"/>
    <property type="match status" value="1"/>
</dbReference>
<comment type="similarity">
    <text evidence="1">Belongs to the sulfatase family.</text>
</comment>
<sequence length="786" mass="87173">MAIVEYEPGSAFPGRIGRTAAESSPAWPAPTRAREGAPNVLLFVLDDVGYGQLGCFGGLVDTPNIDRVAGNGLRYANMHTTSLCSPSRACILTGRNHHSSGVACVMEAAIGYPGYDGRMPFENGMLPETLLEHGYNTFAVGKWHLSPSEENTAAGPFHRWPLGRGFERYYGFLGGETNQWYPDLVQDNASIQQPALPEDGYHLSADLADQAIRLVLDAHVNAPEKPFFLYYSTGCGHAPHHAPKDWIERYRGRFDAGWDAYRQTVFARQKEMGLLPETAQLPAHDPDVPPWDGLSDDEHRLYARMMEVYAAFLSYTDHHFGRLLDTLERIGELDNTLIMIVSDNGASSEGGPTGSVNEMYFFNQVPASLEENLAKIDDLGGPHAYNHYAWGWTWAGDTPFRRWKSETYRGGTTDPFIVSWPERITARGGIRRQYAHLIDLMPTVLDALDLSPARTIRGVTQSPLEGVSFAHTFEDADAPTRHTTQYFEMFAHRAIDHDGWRAVCPWPGPSFTEAAKKGRRFGSPTTPEILDELETTAWELYHIAMDPTESVNVAAEHPAKLRELITLWWAEAGKYQVLPLDGSLTERIRAERPKISRPRTRYTYYPELSVIPFANAPSPYNRPYSIEADVDIPPEGAEGVLFAQGGSAGGQVLYVKDGQLHYVHNYVGRDLMQVDSTDGVSPGRHKLRFEFEPTGAPDIGQGKGTPGRAQLYVDEVLVGNAELPHTTPIVFGIEGASIGYDFGEPVLDDYAPPFEFTGTIHEVTVDLSGDLIQDDEAMVQRLMAQQ</sequence>
<dbReference type="Proteomes" id="UP000450000">
    <property type="component" value="Unassembled WGS sequence"/>
</dbReference>
<evidence type="ECO:0000313" key="6">
    <source>
        <dbReference type="EMBL" id="MQS15527.1"/>
    </source>
</evidence>
<gene>
    <name evidence="6" type="ORF">F7Q99_25465</name>
</gene>
<dbReference type="PROSITE" id="PS00523">
    <property type="entry name" value="SULFATASE_1"/>
    <property type="match status" value="1"/>
</dbReference>
<dbReference type="InterPro" id="IPR017850">
    <property type="entry name" value="Alkaline_phosphatase_core_sf"/>
</dbReference>
<dbReference type="GO" id="GO:0016787">
    <property type="term" value="F:hydrolase activity"/>
    <property type="evidence" value="ECO:0007669"/>
    <property type="project" value="UniProtKB-KW"/>
</dbReference>
<dbReference type="Gene3D" id="3.40.720.10">
    <property type="entry name" value="Alkaline Phosphatase, subunit A"/>
    <property type="match status" value="1"/>
</dbReference>
<dbReference type="PANTHER" id="PTHR42693">
    <property type="entry name" value="ARYLSULFATASE FAMILY MEMBER"/>
    <property type="match status" value="1"/>
</dbReference>
<dbReference type="InterPro" id="IPR000917">
    <property type="entry name" value="Sulfatase_N"/>
</dbReference>
<evidence type="ECO:0000256" key="4">
    <source>
        <dbReference type="ARBA" id="ARBA00022837"/>
    </source>
</evidence>
<keyword evidence="7" id="KW-1185">Reference proteome</keyword>
<evidence type="ECO:0000313" key="7">
    <source>
        <dbReference type="Proteomes" id="UP000450000"/>
    </source>
</evidence>
<keyword evidence="4" id="KW-0106">Calcium</keyword>
<keyword evidence="2" id="KW-0479">Metal-binding</keyword>
<keyword evidence="3" id="KW-0378">Hydrolase</keyword>
<organism evidence="6 7">
    <name type="scientific">Streptomyces kaniharaensis</name>
    <dbReference type="NCBI Taxonomy" id="212423"/>
    <lineage>
        <taxon>Bacteria</taxon>
        <taxon>Bacillati</taxon>
        <taxon>Actinomycetota</taxon>
        <taxon>Actinomycetes</taxon>
        <taxon>Kitasatosporales</taxon>
        <taxon>Streptomycetaceae</taxon>
        <taxon>Streptomyces</taxon>
    </lineage>
</organism>
<dbReference type="RefSeq" id="WP_153465097.1">
    <property type="nucleotide sequence ID" value="NZ_WBOF01000001.1"/>
</dbReference>
<comment type="caution">
    <text evidence="6">The sequence shown here is derived from an EMBL/GenBank/DDBJ whole genome shotgun (WGS) entry which is preliminary data.</text>
</comment>
<dbReference type="Pfam" id="PF00884">
    <property type="entry name" value="Sulfatase"/>
    <property type="match status" value="1"/>
</dbReference>
<feature type="domain" description="Sulfatase N-terminal" evidence="5">
    <location>
        <begin position="38"/>
        <end position="449"/>
    </location>
</feature>
<dbReference type="InterPro" id="IPR024607">
    <property type="entry name" value="Sulfatase_CS"/>
</dbReference>
<name>A0A6N7KYT1_9ACTN</name>
<dbReference type="AlphaFoldDB" id="A0A6N7KYT1"/>
<dbReference type="SUPFAM" id="SSF53649">
    <property type="entry name" value="Alkaline phosphatase-like"/>
    <property type="match status" value="1"/>
</dbReference>
<dbReference type="PANTHER" id="PTHR42693:SF43">
    <property type="entry name" value="BLL2667 PROTEIN"/>
    <property type="match status" value="1"/>
</dbReference>